<feature type="transmembrane region" description="Helical" evidence="1">
    <location>
        <begin position="97"/>
        <end position="120"/>
    </location>
</feature>
<evidence type="ECO:0000313" key="3">
    <source>
        <dbReference type="Proteomes" id="UP000216052"/>
    </source>
</evidence>
<dbReference type="EMBL" id="CP155571">
    <property type="protein sequence ID" value="XFO73434.1"/>
    <property type="molecule type" value="Genomic_DNA"/>
</dbReference>
<proteinExistence type="predicted"/>
<accession>A0ABZ3J4Y3</accession>
<name>A0ABZ3J4Y3_SPOA4</name>
<protein>
    <submittedName>
        <fullName evidence="2">Uncharacterized protein</fullName>
    </submittedName>
</protein>
<evidence type="ECO:0000256" key="1">
    <source>
        <dbReference type="SAM" id="Phobius"/>
    </source>
</evidence>
<keyword evidence="1" id="KW-0812">Transmembrane</keyword>
<keyword evidence="1" id="KW-1133">Transmembrane helix</keyword>
<feature type="transmembrane region" description="Helical" evidence="1">
    <location>
        <begin position="9"/>
        <end position="31"/>
    </location>
</feature>
<dbReference type="Proteomes" id="UP000216052">
    <property type="component" value="Chromosome"/>
</dbReference>
<gene>
    <name evidence="2" type="ORF">SPACI_035330</name>
</gene>
<feature type="transmembrane region" description="Helical" evidence="1">
    <location>
        <begin position="37"/>
        <end position="64"/>
    </location>
</feature>
<keyword evidence="3" id="KW-1185">Reference proteome</keyword>
<feature type="transmembrane region" description="Helical" evidence="1">
    <location>
        <begin position="71"/>
        <end position="91"/>
    </location>
</feature>
<keyword evidence="1" id="KW-0472">Membrane</keyword>
<evidence type="ECO:0000313" key="2">
    <source>
        <dbReference type="EMBL" id="XFO73434.1"/>
    </source>
</evidence>
<organism evidence="2 3">
    <name type="scientific">Sporomusa acidovorans (strain ATCC 49682 / DSM 3132 / Mol)</name>
    <dbReference type="NCBI Taxonomy" id="1123286"/>
    <lineage>
        <taxon>Bacteria</taxon>
        <taxon>Bacillati</taxon>
        <taxon>Bacillota</taxon>
        <taxon>Negativicutes</taxon>
        <taxon>Selenomonadales</taxon>
        <taxon>Sporomusaceae</taxon>
        <taxon>Sporomusa</taxon>
    </lineage>
</organism>
<dbReference type="RefSeq" id="WP_093796255.1">
    <property type="nucleotide sequence ID" value="NZ_CP155571.1"/>
</dbReference>
<sequence>MDRKDNLKAYVWTAIASGFVGLLVGITAIVIQFYEPVMLRILLSSILAGALIGTFSRGICLWLVGQKQRQLTFLWILVPVIIGIGTALATWCIGKLPWGKVVILVAVAEILGMAIAYANYRQFIYVNEKLQQKREQFRT</sequence>
<reference evidence="2" key="1">
    <citation type="submission" date="2024-05" db="EMBL/GenBank/DDBJ databases">
        <title>Isolation and characterization of Sporomusa carbonis sp. nov., a carboxydotrophic hydrogenogen in the genus of Sporomusa isolated from a charcoal burning pile.</title>
        <authorList>
            <person name="Boeer T."/>
            <person name="Rosenbaum F."/>
            <person name="Eysell L."/>
            <person name="Mueller V."/>
            <person name="Daniel R."/>
            <person name="Poehlein A."/>
        </authorList>
    </citation>
    <scope>NUCLEOTIDE SEQUENCE [LARGE SCALE GENOMIC DNA]</scope>
    <source>
        <strain evidence="2">DSM 3132</strain>
    </source>
</reference>